<accession>A0ABT2MZ58</accession>
<reference evidence="2 3" key="1">
    <citation type="journal article" date="2022" name="Front. Microbiol.">
        <title>High genomic differentiation and limited gene flow indicate recent cryptic speciation within the genus Laspinema (cyanobacteria).</title>
        <authorList>
            <person name="Stanojkovic A."/>
            <person name="Skoupy S."/>
            <person name="Skaloud P."/>
            <person name="Dvorak P."/>
        </authorList>
    </citation>
    <scope>NUCLEOTIDE SEQUENCE [LARGE SCALE GENOMIC DNA]</scope>
    <source>
        <strain evidence="2 3">D2a</strain>
    </source>
</reference>
<dbReference type="RefSeq" id="WP_368009467.1">
    <property type="nucleotide sequence ID" value="NZ_JAMXFF010000070.1"/>
</dbReference>
<evidence type="ECO:0000313" key="2">
    <source>
        <dbReference type="EMBL" id="MCT7970033.1"/>
    </source>
</evidence>
<proteinExistence type="predicted"/>
<evidence type="ECO:0000259" key="1">
    <source>
        <dbReference type="Pfam" id="PF14326"/>
    </source>
</evidence>
<dbReference type="Pfam" id="PF14326">
    <property type="entry name" value="DUF4384"/>
    <property type="match status" value="1"/>
</dbReference>
<feature type="domain" description="DUF4384" evidence="1">
    <location>
        <begin position="155"/>
        <end position="232"/>
    </location>
</feature>
<organism evidence="2 3">
    <name type="scientific">Laspinema palackyanum D2a</name>
    <dbReference type="NCBI Taxonomy" id="2953684"/>
    <lineage>
        <taxon>Bacteria</taxon>
        <taxon>Bacillati</taxon>
        <taxon>Cyanobacteriota</taxon>
        <taxon>Cyanophyceae</taxon>
        <taxon>Oscillatoriophycideae</taxon>
        <taxon>Oscillatoriales</taxon>
        <taxon>Laspinemataceae</taxon>
        <taxon>Laspinema</taxon>
        <taxon>Laspinema palackyanum</taxon>
    </lineage>
</organism>
<gene>
    <name evidence="2" type="ORF">NG799_27345</name>
</gene>
<evidence type="ECO:0000313" key="3">
    <source>
        <dbReference type="Proteomes" id="UP001525890"/>
    </source>
</evidence>
<dbReference type="EMBL" id="JAMXFF010000070">
    <property type="protein sequence ID" value="MCT7970033.1"/>
    <property type="molecule type" value="Genomic_DNA"/>
</dbReference>
<protein>
    <submittedName>
        <fullName evidence="2">DUF4384 domain-containing protein</fullName>
    </submittedName>
</protein>
<dbReference type="InterPro" id="IPR025493">
    <property type="entry name" value="DUF4384"/>
</dbReference>
<comment type="caution">
    <text evidence="2">The sequence shown here is derived from an EMBL/GenBank/DDBJ whole genome shotgun (WGS) entry which is preliminary data.</text>
</comment>
<keyword evidence="3" id="KW-1185">Reference proteome</keyword>
<sequence>METFNIKVVEAMDIPTEYEVAFLRKIAEQLDLQPLTVDIFTNRLLQDNLDADWNQMVTTLKLTVTANAARQHYWSREILPKLKELGFSYEEGAKKLWVEARQWLAQTQYGAWLWEQLSQQSQRTQQMGFLEASETPGVADLGARREPSKHYQDKVRLDSEMILEINLTAASHLTLLEREPNGTVVCLCPSEYAPNTLLSRNIEKIPQESAPYPTFAATELGQEQWIALLTPQSPPFEWLKQSRWEALELQPSHLQEVFEYVKTNQARLLYTEYEVV</sequence>
<dbReference type="Proteomes" id="UP001525890">
    <property type="component" value="Unassembled WGS sequence"/>
</dbReference>
<name>A0ABT2MZ58_9CYAN</name>